<comment type="catalytic activity">
    <reaction evidence="7">
        <text>DNA(n) + a 2'-deoxyribonucleoside 5'-triphosphate = DNA(n+1) + diphosphate</text>
        <dbReference type="Rhea" id="RHEA:22508"/>
        <dbReference type="Rhea" id="RHEA-COMP:17339"/>
        <dbReference type="Rhea" id="RHEA-COMP:17340"/>
        <dbReference type="ChEBI" id="CHEBI:33019"/>
        <dbReference type="ChEBI" id="CHEBI:61560"/>
        <dbReference type="ChEBI" id="CHEBI:173112"/>
        <dbReference type="EC" id="2.7.7.7"/>
    </reaction>
</comment>
<protein>
    <recommendedName>
        <fullName evidence="1">DNA-directed DNA polymerase</fullName>
        <ecNumber evidence="1">2.7.7.7</ecNumber>
    </recommendedName>
</protein>
<name>A0ABQ5VBZ1_9PROT</name>
<reference evidence="8" key="2">
    <citation type="submission" date="2023-01" db="EMBL/GenBank/DDBJ databases">
        <title>Draft genome sequence of Algimonas ampicilliniresistens strain NBRC 108219.</title>
        <authorList>
            <person name="Sun Q."/>
            <person name="Mori K."/>
        </authorList>
    </citation>
    <scope>NUCLEOTIDE SEQUENCE</scope>
    <source>
        <strain evidence="8">NBRC 108219</strain>
    </source>
</reference>
<accession>A0ABQ5VBZ1</accession>
<dbReference type="NCBIfam" id="TIGR01128">
    <property type="entry name" value="holA"/>
    <property type="match status" value="1"/>
</dbReference>
<dbReference type="PANTHER" id="PTHR34388">
    <property type="entry name" value="DNA POLYMERASE III SUBUNIT DELTA"/>
    <property type="match status" value="1"/>
</dbReference>
<evidence type="ECO:0000256" key="7">
    <source>
        <dbReference type="ARBA" id="ARBA00049244"/>
    </source>
</evidence>
<keyword evidence="5" id="KW-0239">DNA-directed DNA polymerase</keyword>
<organism evidence="8 9">
    <name type="scientific">Algimonas ampicilliniresistens</name>
    <dbReference type="NCBI Taxonomy" id="1298735"/>
    <lineage>
        <taxon>Bacteria</taxon>
        <taxon>Pseudomonadati</taxon>
        <taxon>Pseudomonadota</taxon>
        <taxon>Alphaproteobacteria</taxon>
        <taxon>Maricaulales</taxon>
        <taxon>Robiginitomaculaceae</taxon>
        <taxon>Algimonas</taxon>
    </lineage>
</organism>
<evidence type="ECO:0000256" key="3">
    <source>
        <dbReference type="ARBA" id="ARBA00022695"/>
    </source>
</evidence>
<evidence type="ECO:0000256" key="4">
    <source>
        <dbReference type="ARBA" id="ARBA00022705"/>
    </source>
</evidence>
<dbReference type="Gene3D" id="1.20.272.10">
    <property type="match status" value="1"/>
</dbReference>
<dbReference type="Gene3D" id="3.40.50.300">
    <property type="entry name" value="P-loop containing nucleotide triphosphate hydrolases"/>
    <property type="match status" value="1"/>
</dbReference>
<dbReference type="RefSeq" id="WP_284390213.1">
    <property type="nucleotide sequence ID" value="NZ_BSNK01000002.1"/>
</dbReference>
<reference evidence="8" key="1">
    <citation type="journal article" date="2014" name="Int. J. Syst. Evol. Microbiol.">
        <title>Complete genome of a new Firmicutes species belonging to the dominant human colonic microbiota ('Ruminococcus bicirculans') reveals two chromosomes and a selective capacity to utilize plant glucans.</title>
        <authorList>
            <consortium name="NISC Comparative Sequencing Program"/>
            <person name="Wegmann U."/>
            <person name="Louis P."/>
            <person name="Goesmann A."/>
            <person name="Henrissat B."/>
            <person name="Duncan S.H."/>
            <person name="Flint H.J."/>
        </authorList>
    </citation>
    <scope>NUCLEOTIDE SEQUENCE</scope>
    <source>
        <strain evidence="8">NBRC 108219</strain>
    </source>
</reference>
<keyword evidence="2" id="KW-0808">Transferase</keyword>
<keyword evidence="4" id="KW-0235">DNA replication</keyword>
<comment type="caution">
    <text evidence="8">The sequence shown here is derived from an EMBL/GenBank/DDBJ whole genome shotgun (WGS) entry which is preliminary data.</text>
</comment>
<dbReference type="EMBL" id="BSNK01000002">
    <property type="protein sequence ID" value="GLQ24111.1"/>
    <property type="molecule type" value="Genomic_DNA"/>
</dbReference>
<dbReference type="InterPro" id="IPR008921">
    <property type="entry name" value="DNA_pol3_clamp-load_cplx_C"/>
</dbReference>
<keyword evidence="9" id="KW-1185">Reference proteome</keyword>
<dbReference type="InterPro" id="IPR027417">
    <property type="entry name" value="P-loop_NTPase"/>
</dbReference>
<evidence type="ECO:0000256" key="5">
    <source>
        <dbReference type="ARBA" id="ARBA00022932"/>
    </source>
</evidence>
<evidence type="ECO:0000313" key="8">
    <source>
        <dbReference type="EMBL" id="GLQ24111.1"/>
    </source>
</evidence>
<evidence type="ECO:0000256" key="1">
    <source>
        <dbReference type="ARBA" id="ARBA00012417"/>
    </source>
</evidence>
<dbReference type="SUPFAM" id="SSF48019">
    <property type="entry name" value="post-AAA+ oligomerization domain-like"/>
    <property type="match status" value="1"/>
</dbReference>
<evidence type="ECO:0000313" key="9">
    <source>
        <dbReference type="Proteomes" id="UP001161391"/>
    </source>
</evidence>
<comment type="similarity">
    <text evidence="6">Belongs to the DNA polymerase HolA subunit family.</text>
</comment>
<dbReference type="Proteomes" id="UP001161391">
    <property type="component" value="Unassembled WGS sequence"/>
</dbReference>
<evidence type="ECO:0000256" key="2">
    <source>
        <dbReference type="ARBA" id="ARBA00022679"/>
    </source>
</evidence>
<keyword evidence="3" id="KW-0548">Nucleotidyltransferase</keyword>
<dbReference type="SUPFAM" id="SSF52540">
    <property type="entry name" value="P-loop containing nucleoside triphosphate hydrolases"/>
    <property type="match status" value="1"/>
</dbReference>
<evidence type="ECO:0000256" key="6">
    <source>
        <dbReference type="ARBA" id="ARBA00034754"/>
    </source>
</evidence>
<sequence length="353" mass="37790">MVKITGARQARFLSAPPQDIIGALLFGPDRGLVKTRAAALIQTLAPDVDPAFGATVLTSDDLISDPARLMDEMSAMSLLGGTRLVRLRLDHERSGAAIAKIIKQIDADPSRVEAKLVIEAGDLSTRSAVRKSAEAARHIGALGCYPLGARARRDQVRDQLDGIGIAITPDALDLWVPLLEGDHALAAGEVEKMALYKGYGTEDGATVTPEDVRAVAAGAQGSAIDPIIQDALFGRIDSLDARYRRAVEAKTSPIAIHFALQRHVLRLCEASARMDRGDSALSATRSLRPPVFGMAEDGFVNTLNRWNGRALRSALSQCQMVERQLKSTGAPAEALTERLLFGLANFAARRRAA</sequence>
<dbReference type="EC" id="2.7.7.7" evidence="1"/>
<gene>
    <name evidence="8" type="primary">holA</name>
    <name evidence="8" type="ORF">GCM10007853_19850</name>
</gene>
<dbReference type="PANTHER" id="PTHR34388:SF1">
    <property type="entry name" value="DNA POLYMERASE III SUBUNIT DELTA"/>
    <property type="match status" value="1"/>
</dbReference>
<dbReference type="InterPro" id="IPR005790">
    <property type="entry name" value="DNA_polIII_delta"/>
</dbReference>
<proteinExistence type="inferred from homology"/>